<evidence type="ECO:0000313" key="5">
    <source>
        <dbReference type="Proteomes" id="UP001305702"/>
    </source>
</evidence>
<evidence type="ECO:0000256" key="1">
    <source>
        <dbReference type="ARBA" id="ARBA00001974"/>
    </source>
</evidence>
<dbReference type="PANTHER" id="PTHR48105">
    <property type="entry name" value="THIOREDOXIN REDUCTASE 1-RELATED-RELATED"/>
    <property type="match status" value="1"/>
</dbReference>
<reference evidence="4 5" key="1">
    <citation type="submission" date="2022-02" db="EMBL/GenBank/DDBJ databases">
        <title>Paenibacillus sp. MBLB1776 Whole Genome Shotgun Sequencing.</title>
        <authorList>
            <person name="Hwang C.Y."/>
            <person name="Cho E.-S."/>
            <person name="Seo M.-J."/>
        </authorList>
    </citation>
    <scope>NUCLEOTIDE SEQUENCE [LARGE SCALE GENOMIC DNA]</scope>
    <source>
        <strain evidence="4 5">MBLB1776</strain>
    </source>
</reference>
<dbReference type="NCBIfam" id="TIGR04018">
    <property type="entry name" value="Bthiol_YpdA"/>
    <property type="match status" value="1"/>
</dbReference>
<dbReference type="EMBL" id="CP130318">
    <property type="protein sequence ID" value="WNQ13044.1"/>
    <property type="molecule type" value="Genomic_DNA"/>
</dbReference>
<proteinExistence type="predicted"/>
<keyword evidence="2" id="KW-0285">Flavoprotein</keyword>
<comment type="cofactor">
    <cofactor evidence="1">
        <name>FAD</name>
        <dbReference type="ChEBI" id="CHEBI:57692"/>
    </cofactor>
</comment>
<sequence>MEQAIVIGAGPCGLSAAIELKRMNIEPLILEKGSIVHSIYRYPTFLQFHSTAELLEIGNIPFMTPHDKPTRLEGLTYFRTVAERENLRIHTYETVTSLQKEGDRFTLHATDRFGRIKTYTAANVVVATGYFDHPNYLDIPGEDLPKVSHYYQEAHPYAGMKVAIVGGNNSAVDAAMDLVRVGADVTVIYRQNELSRYVKSWVRPVFESMIAKEHVRMLFHANLLEIREQDIRVSVAGKEEWIANDFVLALTGFRPDRTLLEAAGVSFHEQTGGPVYNPETMESGIPNLYIAGVVAAGSRANEIFIETGRFHGKLIAQSIASKADPSLFFPS</sequence>
<dbReference type="InterPro" id="IPR036188">
    <property type="entry name" value="FAD/NAD-bd_sf"/>
</dbReference>
<dbReference type="RefSeq" id="WP_315606824.1">
    <property type="nucleotide sequence ID" value="NZ_CP130318.1"/>
</dbReference>
<name>A0AA96LFF9_9BACL</name>
<dbReference type="KEGG" id="paun:MJA45_08455"/>
<keyword evidence="3" id="KW-0560">Oxidoreductase</keyword>
<evidence type="ECO:0000256" key="2">
    <source>
        <dbReference type="ARBA" id="ARBA00022630"/>
    </source>
</evidence>
<protein>
    <submittedName>
        <fullName evidence="4">YpdA family putative bacillithiol disulfide reductase</fullName>
    </submittedName>
</protein>
<dbReference type="GO" id="GO:0016491">
    <property type="term" value="F:oxidoreductase activity"/>
    <property type="evidence" value="ECO:0007669"/>
    <property type="project" value="UniProtKB-KW"/>
</dbReference>
<dbReference type="InterPro" id="IPR023856">
    <property type="entry name" value="Bdr"/>
</dbReference>
<organism evidence="4 5">
    <name type="scientific">Paenibacillus aurantius</name>
    <dbReference type="NCBI Taxonomy" id="2918900"/>
    <lineage>
        <taxon>Bacteria</taxon>
        <taxon>Bacillati</taxon>
        <taxon>Bacillota</taxon>
        <taxon>Bacilli</taxon>
        <taxon>Bacillales</taxon>
        <taxon>Paenibacillaceae</taxon>
        <taxon>Paenibacillus</taxon>
    </lineage>
</organism>
<dbReference type="SUPFAM" id="SSF51905">
    <property type="entry name" value="FAD/NAD(P)-binding domain"/>
    <property type="match status" value="1"/>
</dbReference>
<keyword evidence="5" id="KW-1185">Reference proteome</keyword>
<dbReference type="Gene3D" id="3.50.50.60">
    <property type="entry name" value="FAD/NAD(P)-binding domain"/>
    <property type="match status" value="1"/>
</dbReference>
<dbReference type="PRINTS" id="PR00368">
    <property type="entry name" value="FADPNR"/>
</dbReference>
<dbReference type="AlphaFoldDB" id="A0AA96LFF9"/>
<dbReference type="PRINTS" id="PR00469">
    <property type="entry name" value="PNDRDTASEII"/>
</dbReference>
<dbReference type="InterPro" id="IPR050097">
    <property type="entry name" value="Ferredoxin-NADP_redctase_2"/>
</dbReference>
<evidence type="ECO:0000256" key="3">
    <source>
        <dbReference type="ARBA" id="ARBA00023002"/>
    </source>
</evidence>
<evidence type="ECO:0000313" key="4">
    <source>
        <dbReference type="EMBL" id="WNQ13044.1"/>
    </source>
</evidence>
<accession>A0AA96LFF9</accession>
<gene>
    <name evidence="4" type="ORF">MJA45_08455</name>
</gene>
<dbReference type="Proteomes" id="UP001305702">
    <property type="component" value="Chromosome"/>
</dbReference>
<dbReference type="Pfam" id="PF13738">
    <property type="entry name" value="Pyr_redox_3"/>
    <property type="match status" value="1"/>
</dbReference>